<dbReference type="GO" id="GO:0047605">
    <property type="term" value="F:acetolactate decarboxylase activity"/>
    <property type="evidence" value="ECO:0007669"/>
    <property type="project" value="UniProtKB-UniRule"/>
</dbReference>
<evidence type="ECO:0000256" key="3">
    <source>
        <dbReference type="ARBA" id="ARBA00007106"/>
    </source>
</evidence>
<keyword evidence="7 9" id="KW-0005">Acetoin biosynthesis</keyword>
<dbReference type="PANTHER" id="PTHR35524">
    <property type="entry name" value="ALPHA-ACETOLACTATE DECARBOXYLASE"/>
    <property type="match status" value="1"/>
</dbReference>
<keyword evidence="6 9" id="KW-0210">Decarboxylase</keyword>
<comment type="catalytic activity">
    <reaction evidence="1 9">
        <text>(2S)-2-acetolactate + H(+) = (R)-acetoin + CO2</text>
        <dbReference type="Rhea" id="RHEA:21580"/>
        <dbReference type="ChEBI" id="CHEBI:15378"/>
        <dbReference type="ChEBI" id="CHEBI:15686"/>
        <dbReference type="ChEBI" id="CHEBI:16526"/>
        <dbReference type="ChEBI" id="CHEBI:58476"/>
        <dbReference type="EC" id="4.1.1.5"/>
    </reaction>
</comment>
<evidence type="ECO:0000313" key="11">
    <source>
        <dbReference type="Proteomes" id="UP001152749"/>
    </source>
</evidence>
<organism evidence="10 11">
    <name type="scientific">Flavobacterium collinsii</name>
    <dbReference type="NCBI Taxonomy" id="1114861"/>
    <lineage>
        <taxon>Bacteria</taxon>
        <taxon>Pseudomonadati</taxon>
        <taxon>Bacteroidota</taxon>
        <taxon>Flavobacteriia</taxon>
        <taxon>Flavobacteriales</taxon>
        <taxon>Flavobacteriaceae</taxon>
        <taxon>Flavobacterium</taxon>
    </lineage>
</organism>
<evidence type="ECO:0000256" key="4">
    <source>
        <dbReference type="ARBA" id="ARBA00013204"/>
    </source>
</evidence>
<dbReference type="PANTHER" id="PTHR35524:SF1">
    <property type="entry name" value="ALPHA-ACETOLACTATE DECARBOXYLASE"/>
    <property type="match status" value="1"/>
</dbReference>
<gene>
    <name evidence="10" type="ORF">TRV642_3487</name>
</gene>
<dbReference type="AlphaFoldDB" id="A0A9W4TJY0"/>
<dbReference type="InterPro" id="IPR005128">
    <property type="entry name" value="Acetolactate_a_deCO2ase"/>
</dbReference>
<dbReference type="NCBIfam" id="TIGR01252">
    <property type="entry name" value="acetolac_decarb"/>
    <property type="match status" value="1"/>
</dbReference>
<sequence>MRNNSTGLAVFFIAALGFIPVKAQVKEEKPLFHYSVMDAMRNGVYSGELTIGELAKKGNFGIGTYNYLDGEMIALDGIFYRVDASGEVGVATNSRKIPFGSVAFFKADMQFELTRIKDIEELQNEVIKRLPSTNKPYAVRIECEFETITVGGARRLDENDTTGLAELMKTRPLYPREYISGTMVGFYNPPYFSAIDLSPFHFHFISRDHKYGGHLISGKLRTVTIKVSIDEKPGYEVILPQQNKVFNKPWTKQDGVKSSY</sequence>
<dbReference type="KEGG" id="fcs:TRV642_3487"/>
<accession>A0A9W4TJY0</accession>
<dbReference type="Gene3D" id="3.30.1330.80">
    <property type="entry name" value="Hypothetical protein, similar to alpha- acetolactate decarboxylase, domain 2"/>
    <property type="match status" value="2"/>
</dbReference>
<evidence type="ECO:0000256" key="6">
    <source>
        <dbReference type="ARBA" id="ARBA00022793"/>
    </source>
</evidence>
<evidence type="ECO:0000256" key="2">
    <source>
        <dbReference type="ARBA" id="ARBA00005170"/>
    </source>
</evidence>
<evidence type="ECO:0000256" key="1">
    <source>
        <dbReference type="ARBA" id="ARBA00001784"/>
    </source>
</evidence>
<dbReference type="SUPFAM" id="SSF117856">
    <property type="entry name" value="AF0104/ALDC/Ptd012-like"/>
    <property type="match status" value="1"/>
</dbReference>
<protein>
    <recommendedName>
        <fullName evidence="5 9">Alpha-acetolactate decarboxylase</fullName>
        <ecNumber evidence="4 9">4.1.1.5</ecNumber>
    </recommendedName>
</protein>
<dbReference type="PIRSF" id="PIRSF001332">
    <property type="entry name" value="Acetolac_decarb"/>
    <property type="match status" value="1"/>
</dbReference>
<evidence type="ECO:0000256" key="5">
    <source>
        <dbReference type="ARBA" id="ARBA00020164"/>
    </source>
</evidence>
<evidence type="ECO:0000256" key="8">
    <source>
        <dbReference type="ARBA" id="ARBA00023239"/>
    </source>
</evidence>
<proteinExistence type="inferred from homology"/>
<comment type="similarity">
    <text evidence="3 9">Belongs to the alpha-acetolactate decarboxylase family.</text>
</comment>
<dbReference type="GO" id="GO:0045151">
    <property type="term" value="P:acetoin biosynthetic process"/>
    <property type="evidence" value="ECO:0007669"/>
    <property type="project" value="UniProtKB-UniRule"/>
</dbReference>
<dbReference type="EMBL" id="OX336425">
    <property type="protein sequence ID" value="CAI2768276.1"/>
    <property type="molecule type" value="Genomic_DNA"/>
</dbReference>
<evidence type="ECO:0000256" key="7">
    <source>
        <dbReference type="ARBA" id="ARBA00023061"/>
    </source>
</evidence>
<evidence type="ECO:0000256" key="9">
    <source>
        <dbReference type="PIRNR" id="PIRNR001332"/>
    </source>
</evidence>
<dbReference type="EC" id="4.1.1.5" evidence="4 9"/>
<comment type="pathway">
    <text evidence="2 9">Polyol metabolism; (R,R)-butane-2,3-diol biosynthesis; (R,R)-butane-2,3-diol from pyruvate: step 2/3.</text>
</comment>
<evidence type="ECO:0000313" key="10">
    <source>
        <dbReference type="EMBL" id="CAI2768276.1"/>
    </source>
</evidence>
<dbReference type="CDD" id="cd17299">
    <property type="entry name" value="acetolactate_decarboxylase"/>
    <property type="match status" value="1"/>
</dbReference>
<dbReference type="Pfam" id="PF03306">
    <property type="entry name" value="AAL_decarboxy"/>
    <property type="match status" value="1"/>
</dbReference>
<keyword evidence="8 9" id="KW-0456">Lyase</keyword>
<reference evidence="10" key="1">
    <citation type="submission" date="2022-09" db="EMBL/GenBank/DDBJ databases">
        <authorList>
            <person name="Duchaud E."/>
        </authorList>
    </citation>
    <scope>NUCLEOTIDE SEQUENCE</scope>
    <source>
        <strain evidence="10">TRV642</strain>
    </source>
</reference>
<name>A0A9W4TJY0_9FLAO</name>
<dbReference type="RefSeq" id="WP_263360934.1">
    <property type="nucleotide sequence ID" value="NZ_OX336425.1"/>
</dbReference>
<dbReference type="Proteomes" id="UP001152749">
    <property type="component" value="Chromosome"/>
</dbReference>